<dbReference type="AGR" id="ZFIN:ZDB-GENE-131119-24"/>
<dbReference type="EMBL" id="CR759824">
    <property type="status" value="NOT_ANNOTATED_CDS"/>
    <property type="molecule type" value="Genomic_DNA"/>
</dbReference>
<gene>
    <name evidence="1 2" type="primary">si:dkey-81e3.2</name>
</gene>
<dbReference type="Ensembl" id="ENSDART00000155832.2">
    <property type="protein sequence ID" value="ENSDARP00000129440.1"/>
    <property type="gene ID" value="ENSDARG00000097406.2"/>
</dbReference>
<sequence>MDRGQDGGGAAPGGAQGLAGPDQRGTRLYWGQQRNDLVDQMIYKMQRLRNALPLARPVETAWTGVHPDRLTPRQPNRLGFGPADNREVFEALGGAQRVSRSILRLVDIEPFTLQVMENHGLTDQGLMTASFICFLRFNHASLRKQLLILEVFIPRLPNDQILPRDEARNELLLLLNNTNVLRNTFWFVDGLNYIRRAGQNAPQGAEVWDLENHRWRQGTTLTERVRLLHIISGLLINGRCRDIAIGTIILAKVAFAVRGTISATKLTRIIMELTPAIPFIGDVLNIPDLKLTWLNYGHLVDDEDMPRIMQKWLGLIPAYALHLRVVLAQASESGLTSLNVITWAINEHPHFPWVLVRRMYAEQWDNAQRAIRLVENNPYYGYRRDLTAVRSTQFRHLAALCGRLLIALGDRLLERYQGFVDDKLRVHEWRRMIDAYVNAHGREGANIERPMSEEEIDHHADMMQSVSQYPANIEVLARIDGHPDRPDIGLHGGGPQFRGGPRHRVRRDDDDNVGGGGKAGAYNGEEMYGEDHFRHPINQEYAECGAQERPAIETEERPDQACRVAADQPPADASVAPGASWEVNVNREEAGLKPIVAPHETSPPEQSVNEIEDNLFVPPPFSPALSSVKLRLITQTPRTPRLALHYTQVANLGPGCNPGQQLQLGGPPRFSTPTQLQQHRQSALQSSYRAPGSSTTRGQRHSSSAFPPQ</sequence>
<accession>A0ACD6B754</accession>
<name>A0ACD6B754_DANRE</name>
<reference evidence="1" key="2">
    <citation type="submission" date="2014-03" db="UniProtKB">
        <authorList>
            <consortium name="Ensembl"/>
        </authorList>
    </citation>
    <scope>IDENTIFICATION</scope>
    <source>
        <strain evidence="1">Tuebingen</strain>
    </source>
</reference>
<organism evidence="1">
    <name type="scientific">Danio rerio</name>
    <name type="common">Zebrafish</name>
    <name type="synonym">Brachydanio rerio</name>
    <dbReference type="NCBI Taxonomy" id="7955"/>
    <lineage>
        <taxon>Eukaryota</taxon>
        <taxon>Metazoa</taxon>
        <taxon>Chordata</taxon>
        <taxon>Craniata</taxon>
        <taxon>Vertebrata</taxon>
        <taxon>Euteleostomi</taxon>
        <taxon>Actinopterygii</taxon>
        <taxon>Neopterygii</taxon>
        <taxon>Teleostei</taxon>
        <taxon>Ostariophysi</taxon>
        <taxon>Cypriniformes</taxon>
        <taxon>Danionidae</taxon>
        <taxon>Danioninae</taxon>
        <taxon>Danio</taxon>
    </lineage>
</organism>
<dbReference type="HOGENOM" id="CLU_389295_0_0_1"/>
<dbReference type="PaxDb" id="7955-ENSDARP00000129440"/>
<dbReference type="eggNOG" id="ENOG502T07E">
    <property type="taxonomic scope" value="Eukaryota"/>
</dbReference>
<protein>
    <submittedName>
        <fullName evidence="1">Si:dkey-81e3.2</fullName>
    </submittedName>
</protein>
<evidence type="ECO:0000313" key="2">
    <source>
        <dbReference type="ZFIN" id="ZDB-GENE-131119-24"/>
    </source>
</evidence>
<reference evidence="1" key="1">
    <citation type="journal article" date="2013" name="Nature">
        <title>The zebrafish reference genome sequence and its relationship to the human genome.</title>
        <authorList>
            <consortium name="Genome Reference Consortium Zebrafish"/>
            <person name="Howe K."/>
            <person name="Clark M.D."/>
            <person name="Torroja C.F."/>
            <person name="Torrance J."/>
            <person name="Berthelot C."/>
            <person name="Muffato M."/>
            <person name="Collins J.E."/>
            <person name="Humphray S."/>
            <person name="McLaren K."/>
            <person name="Matthews L."/>
            <person name="McLaren S."/>
            <person name="Sealy I."/>
            <person name="Caccamo M."/>
            <person name="Churcher C."/>
            <person name="Scott C."/>
            <person name="Barrett J.C."/>
            <person name="Koch R."/>
            <person name="Rauch G.J."/>
            <person name="White S."/>
            <person name="Chow W."/>
            <person name="Kilian B."/>
            <person name="Quintais L.T."/>
            <person name="Guerra-Assuncao J.A."/>
            <person name="Zhou Y."/>
            <person name="Gu Y."/>
            <person name="Yen J."/>
            <person name="Vogel J.H."/>
            <person name="Eyre T."/>
            <person name="Redmond S."/>
            <person name="Banerjee R."/>
            <person name="Chi J."/>
            <person name="Fu B."/>
            <person name="Langley E."/>
            <person name="Maguire S.F."/>
            <person name="Laird G.K."/>
            <person name="Lloyd D."/>
            <person name="Kenyon E."/>
            <person name="Donaldson S."/>
            <person name="Sehra H."/>
            <person name="Almeida-King J."/>
            <person name="Loveland J."/>
            <person name="Trevanion S."/>
            <person name="Jones M."/>
            <person name="Quail M."/>
            <person name="Willey D."/>
            <person name="Hunt A."/>
            <person name="Burton J."/>
            <person name="Sims S."/>
            <person name="McLay K."/>
            <person name="Plumb B."/>
            <person name="Davis J."/>
            <person name="Clee C."/>
            <person name="Oliver K."/>
            <person name="Clark R."/>
            <person name="Riddle C."/>
            <person name="Elliot D."/>
            <person name="Eliott D."/>
            <person name="Threadgold G."/>
            <person name="Harden G."/>
            <person name="Ware D."/>
            <person name="Begum S."/>
            <person name="Mortimore B."/>
            <person name="Mortimer B."/>
            <person name="Kerry G."/>
            <person name="Heath P."/>
            <person name="Phillimore B."/>
            <person name="Tracey A."/>
            <person name="Corby N."/>
            <person name="Dunn M."/>
            <person name="Johnson C."/>
            <person name="Wood J."/>
            <person name="Clark S."/>
            <person name="Pelan S."/>
            <person name="Griffiths G."/>
            <person name="Smith M."/>
            <person name="Glithero R."/>
            <person name="Howden P."/>
            <person name="Barker N."/>
            <person name="Lloyd C."/>
            <person name="Stevens C."/>
            <person name="Harley J."/>
            <person name="Holt K."/>
            <person name="Panagiotidis G."/>
            <person name="Lovell J."/>
            <person name="Beasley H."/>
            <person name="Henderson C."/>
            <person name="Gordon D."/>
            <person name="Auger K."/>
            <person name="Wright D."/>
            <person name="Collins J."/>
            <person name="Raisen C."/>
            <person name="Dyer L."/>
            <person name="Leung K."/>
            <person name="Robertson L."/>
            <person name="Ambridge K."/>
            <person name="Leongamornlert D."/>
            <person name="McGuire S."/>
            <person name="Gilderthorp R."/>
            <person name="Griffiths C."/>
            <person name="Manthravadi D."/>
            <person name="Nichol S."/>
            <person name="Barker G."/>
            <person name="Whitehead S."/>
            <person name="Kay M."/>
            <person name="Brown J."/>
            <person name="Murnane C."/>
            <person name="Gray E."/>
            <person name="Humphries M."/>
            <person name="Sycamore N."/>
            <person name="Barker D."/>
            <person name="Saunders D."/>
            <person name="Wallis J."/>
            <person name="Babbage A."/>
            <person name="Hammond S."/>
            <person name="Mashreghi-Mohammadi M."/>
            <person name="Barr L."/>
            <person name="Martin S."/>
            <person name="Wray P."/>
            <person name="Ellington A."/>
            <person name="Matthews N."/>
            <person name="Ellwood M."/>
            <person name="Woodmansey R."/>
            <person name="Clark G."/>
            <person name="Cooper J."/>
            <person name="Cooper J."/>
            <person name="Tromans A."/>
            <person name="Grafham D."/>
            <person name="Skuce C."/>
            <person name="Pandian R."/>
            <person name="Andrews R."/>
            <person name="Harrison E."/>
            <person name="Kimberley A."/>
            <person name="Garnett J."/>
            <person name="Fosker N."/>
            <person name="Hall R."/>
            <person name="Garner P."/>
            <person name="Kelly D."/>
            <person name="Bird C."/>
            <person name="Palmer S."/>
            <person name="Gehring I."/>
            <person name="Berger A."/>
            <person name="Dooley C.M."/>
            <person name="Ersan-Urun Z."/>
            <person name="Eser C."/>
            <person name="Geiger H."/>
            <person name="Geisler M."/>
            <person name="Karotki L."/>
            <person name="Kirn A."/>
            <person name="Konantz J."/>
            <person name="Konantz M."/>
            <person name="Oberlander M."/>
            <person name="Rudolph-Geiger S."/>
            <person name="Teucke M."/>
            <person name="Lanz C."/>
            <person name="Raddatz G."/>
            <person name="Osoegawa K."/>
            <person name="Zhu B."/>
            <person name="Rapp A."/>
            <person name="Widaa S."/>
            <person name="Langford C."/>
            <person name="Yang F."/>
            <person name="Schuster S.C."/>
            <person name="Carter N.P."/>
            <person name="Harrow J."/>
            <person name="Ning Z."/>
            <person name="Herrero J."/>
            <person name="Searle S.M."/>
            <person name="Enright A."/>
            <person name="Geisler R."/>
            <person name="Plasterk R.H."/>
            <person name="Lee C."/>
            <person name="Westerfield M."/>
            <person name="de Jong P.J."/>
            <person name="Zon L.I."/>
            <person name="Postlethwait J.H."/>
            <person name="Nusslein-Volhard C."/>
            <person name="Hubbard T.J."/>
            <person name="Roest Crollius H."/>
            <person name="Rogers J."/>
            <person name="Stemple D.L."/>
        </authorList>
    </citation>
    <scope>NUCLEOTIDE SEQUENCE [LARGE SCALE GENOMIC DNA]</scope>
    <source>
        <strain evidence="1">Tuebingen</strain>
    </source>
</reference>
<dbReference type="ZFIN" id="ZDB-GENE-131119-24">
    <property type="gene designation" value="si:dkey-81e3.2"/>
</dbReference>
<dbReference type="Bgee" id="ENSDARG00000097406">
    <property type="expression patterns" value="Expressed in mature ovarian follicle and 11 other cell types or tissues"/>
</dbReference>
<dbReference type="KEGG" id="dre:793178"/>
<proteinExistence type="predicted"/>
<evidence type="ECO:0000313" key="1">
    <source>
        <dbReference type="Ensembl" id="ENSDARP00000129440"/>
    </source>
</evidence>